<dbReference type="SUPFAM" id="SSF56574">
    <property type="entry name" value="Serpins"/>
    <property type="match status" value="1"/>
</dbReference>
<dbReference type="AlphaFoldDB" id="A0A1S8WYN3"/>
<gene>
    <name evidence="2" type="ORF">X801_04615</name>
</gene>
<keyword evidence="3" id="KW-1185">Reference proteome</keyword>
<dbReference type="EMBL" id="KV893246">
    <property type="protein sequence ID" value="OON19521.1"/>
    <property type="molecule type" value="Genomic_DNA"/>
</dbReference>
<evidence type="ECO:0000313" key="2">
    <source>
        <dbReference type="EMBL" id="OON19521.1"/>
    </source>
</evidence>
<dbReference type="InterPro" id="IPR036186">
    <property type="entry name" value="Serpin_sf"/>
</dbReference>
<evidence type="ECO:0000313" key="3">
    <source>
        <dbReference type="Proteomes" id="UP000243686"/>
    </source>
</evidence>
<dbReference type="InterPro" id="IPR023796">
    <property type="entry name" value="Serpin_dom"/>
</dbReference>
<dbReference type="InterPro" id="IPR042178">
    <property type="entry name" value="Serpin_sf_1"/>
</dbReference>
<sequence>MKLHRHSPGEWSMRILLLHETAGLSKLLSKLRAPGQLASAMGCKLHKEKAHLYPPKFKVADVPMIDLQPILYECGMKKWFEGADLSRLSQSFLSVTDAYHKAVLEASLIQ</sequence>
<dbReference type="Pfam" id="PF00079">
    <property type="entry name" value="Serpin"/>
    <property type="match status" value="1"/>
</dbReference>
<organism evidence="2 3">
    <name type="scientific">Opisthorchis viverrini</name>
    <name type="common">Southeast Asian liver fluke</name>
    <dbReference type="NCBI Taxonomy" id="6198"/>
    <lineage>
        <taxon>Eukaryota</taxon>
        <taxon>Metazoa</taxon>
        <taxon>Spiralia</taxon>
        <taxon>Lophotrochozoa</taxon>
        <taxon>Platyhelminthes</taxon>
        <taxon>Trematoda</taxon>
        <taxon>Digenea</taxon>
        <taxon>Opisthorchiida</taxon>
        <taxon>Opisthorchiata</taxon>
        <taxon>Opisthorchiidae</taxon>
        <taxon>Opisthorchis</taxon>
    </lineage>
</organism>
<reference evidence="2 3" key="1">
    <citation type="submission" date="2015-03" db="EMBL/GenBank/DDBJ databases">
        <title>Draft genome of the nematode, Opisthorchis viverrini.</title>
        <authorList>
            <person name="Mitreva M."/>
        </authorList>
    </citation>
    <scope>NUCLEOTIDE SEQUENCE [LARGE SCALE GENOMIC DNA]</scope>
    <source>
        <strain evidence="2">Khon Kaen</strain>
    </source>
</reference>
<dbReference type="Gene3D" id="3.30.497.10">
    <property type="entry name" value="Antithrombin, subunit I, domain 2"/>
    <property type="match status" value="1"/>
</dbReference>
<dbReference type="Proteomes" id="UP000243686">
    <property type="component" value="Unassembled WGS sequence"/>
</dbReference>
<name>A0A1S8WYN3_OPIVI</name>
<proteinExistence type="predicted"/>
<protein>
    <recommendedName>
        <fullName evidence="1">Serpin domain-containing protein</fullName>
    </recommendedName>
</protein>
<evidence type="ECO:0000259" key="1">
    <source>
        <dbReference type="Pfam" id="PF00079"/>
    </source>
</evidence>
<feature type="domain" description="Serpin" evidence="1">
    <location>
        <begin position="9"/>
        <end position="106"/>
    </location>
</feature>
<accession>A0A1S8WYN3</accession>